<dbReference type="SUPFAM" id="SSF52540">
    <property type="entry name" value="P-loop containing nucleoside triphosphate hydrolases"/>
    <property type="match status" value="1"/>
</dbReference>
<dbReference type="Proteomes" id="UP000602260">
    <property type="component" value="Unassembled WGS sequence"/>
</dbReference>
<dbReference type="Pfam" id="PF09547">
    <property type="entry name" value="SpoIVA_ATPase"/>
    <property type="match status" value="1"/>
</dbReference>
<keyword evidence="1" id="KW-0749">Sporulation</keyword>
<comment type="catalytic activity">
    <reaction evidence="1">
        <text>ATP + H2O = ADP + phosphate + H(+)</text>
        <dbReference type="Rhea" id="RHEA:13065"/>
        <dbReference type="ChEBI" id="CHEBI:15377"/>
        <dbReference type="ChEBI" id="CHEBI:15378"/>
        <dbReference type="ChEBI" id="CHEBI:30616"/>
        <dbReference type="ChEBI" id="CHEBI:43474"/>
        <dbReference type="ChEBI" id="CHEBI:456216"/>
    </reaction>
</comment>
<comment type="subcellular location">
    <subcellularLocation>
        <location evidence="1">Cytoplasm</location>
    </subcellularLocation>
</comment>
<dbReference type="Pfam" id="PF20438">
    <property type="entry name" value="SpoIVA_middle"/>
    <property type="match status" value="1"/>
</dbReference>
<feature type="domain" description="Stage IV sporulation protein A ATPase" evidence="2">
    <location>
        <begin position="1"/>
        <end position="237"/>
    </location>
</feature>
<evidence type="ECO:0000259" key="2">
    <source>
        <dbReference type="Pfam" id="PF09547"/>
    </source>
</evidence>
<keyword evidence="1" id="KW-0963">Cytoplasm</keyword>
<organism evidence="5 6">
    <name type="scientific">Flintibacter faecis</name>
    <dbReference type="NCBI Taxonomy" id="2763047"/>
    <lineage>
        <taxon>Bacteria</taxon>
        <taxon>Bacillati</taxon>
        <taxon>Bacillota</taxon>
        <taxon>Clostridia</taxon>
        <taxon>Eubacteriales</taxon>
        <taxon>Flintibacter</taxon>
    </lineage>
</organism>
<sequence length="492" mass="54371">MQEGKIYEDIALRTEGDIYIGVVGPVRTGKSTFIKRFMETLVIPNIENVYRRERARDELPQSGSGRTIMTAEPKFVPEEAASVTVEGGVSFRVRLIDCVGYMVTGAVGQMEGELERMVTTPWFDHEIPMAEAAEVGTRKVISEHSTIGVVVTTDGTVTDIPREDYQQAEERAIQELKELGKPFVVVLNSAQPASDRAQAIRADIAQRYDVTCIAVNCLELGGEEICQLLKSVLYEFPLKELDLFLPPWVDALPQEHPIKAAVFAAIREGAEQLRRIRDAERAVAGFERCEAVSRASLTGVDLGSGVAQGELELPRTLFYDTLSQQSGFPVGDDGDLMALLTRLAGVQAAYDKVAEALREVEETGYGIVVPTIDSLTLEEPEIVRQGGRYGVRLRASGSSIHMIRADIQTEVSPIVGGEKQSEDMIRYLLQEYEGDSSKIWEANIFGKSLHELVNEDLNAKLKRMPQDAREKLRETLQRIINEGSGGLICIIL</sequence>
<feature type="domain" description="Sporulation stage IV protein A C-terminal" evidence="4">
    <location>
        <begin position="418"/>
        <end position="492"/>
    </location>
</feature>
<dbReference type="GO" id="GO:0005737">
    <property type="term" value="C:cytoplasm"/>
    <property type="evidence" value="ECO:0007669"/>
    <property type="project" value="UniProtKB-SubCell"/>
</dbReference>
<dbReference type="InterPro" id="IPR046842">
    <property type="entry name" value="SpoIVA_ATPase"/>
</dbReference>
<keyword evidence="1" id="KW-0547">Nucleotide-binding</keyword>
<gene>
    <name evidence="5" type="primary">spoIVA</name>
    <name evidence="5" type="ORF">H8S55_06885</name>
</gene>
<name>A0A8J6IXX7_9FIRM</name>
<dbReference type="RefSeq" id="WP_186878362.1">
    <property type="nucleotide sequence ID" value="NZ_JACOPN010000004.1"/>
</dbReference>
<dbReference type="AlphaFoldDB" id="A0A8J6IXX7"/>
<comment type="function">
    <text evidence="1">ATPase. Has a role at an early stage in the morphogenesis of the spore coat.</text>
</comment>
<dbReference type="Pfam" id="PF20439">
    <property type="entry name" value="SpoIVA_C"/>
    <property type="match status" value="1"/>
</dbReference>
<proteinExistence type="predicted"/>
<accession>A0A8J6IXX7</accession>
<dbReference type="NCBIfam" id="TIGR02836">
    <property type="entry name" value="spore_IV_A"/>
    <property type="match status" value="1"/>
</dbReference>
<protein>
    <recommendedName>
        <fullName evidence="1">Stage IV sporulation protein A</fullName>
        <ecNumber evidence="1">3.6.1.-</ecNumber>
    </recommendedName>
    <alternativeName>
        <fullName evidence="1">Coat morphogenetic protein SpoIVA</fullName>
    </alternativeName>
</protein>
<evidence type="ECO:0000313" key="5">
    <source>
        <dbReference type="EMBL" id="MBC5717040.1"/>
    </source>
</evidence>
<dbReference type="GO" id="GO:0030435">
    <property type="term" value="P:sporulation resulting in formation of a cellular spore"/>
    <property type="evidence" value="ECO:0007669"/>
    <property type="project" value="UniProtKB-KW"/>
</dbReference>
<dbReference type="EMBL" id="JACOPN010000004">
    <property type="protein sequence ID" value="MBC5717040.1"/>
    <property type="molecule type" value="Genomic_DNA"/>
</dbReference>
<feature type="domain" description="Stage IV sporulation protein A middle" evidence="3">
    <location>
        <begin position="239"/>
        <end position="416"/>
    </location>
</feature>
<dbReference type="InterPro" id="IPR027417">
    <property type="entry name" value="P-loop_NTPase"/>
</dbReference>
<evidence type="ECO:0000259" key="3">
    <source>
        <dbReference type="Pfam" id="PF20438"/>
    </source>
</evidence>
<dbReference type="GO" id="GO:0016887">
    <property type="term" value="F:ATP hydrolysis activity"/>
    <property type="evidence" value="ECO:0007669"/>
    <property type="project" value="InterPro"/>
</dbReference>
<evidence type="ECO:0000256" key="1">
    <source>
        <dbReference type="PIRNR" id="PIRNR007466"/>
    </source>
</evidence>
<dbReference type="Gene3D" id="3.40.50.300">
    <property type="entry name" value="P-loop containing nucleotide triphosphate hydrolases"/>
    <property type="match status" value="1"/>
</dbReference>
<dbReference type="InterPro" id="IPR046840">
    <property type="entry name" value="SpoIVA_C"/>
</dbReference>
<dbReference type="GO" id="GO:0005524">
    <property type="term" value="F:ATP binding"/>
    <property type="evidence" value="ECO:0007669"/>
    <property type="project" value="UniProtKB-KW"/>
</dbReference>
<evidence type="ECO:0000259" key="4">
    <source>
        <dbReference type="Pfam" id="PF20439"/>
    </source>
</evidence>
<dbReference type="EC" id="3.6.1.-" evidence="1"/>
<dbReference type="InterPro" id="IPR046841">
    <property type="entry name" value="SpoIVA_middle"/>
</dbReference>
<keyword evidence="1" id="KW-0067">ATP-binding</keyword>
<comment type="caution">
    <text evidence="5">The sequence shown here is derived from an EMBL/GenBank/DDBJ whole genome shotgun (WGS) entry which is preliminary data.</text>
</comment>
<keyword evidence="6" id="KW-1185">Reference proteome</keyword>
<reference evidence="5" key="1">
    <citation type="submission" date="2020-08" db="EMBL/GenBank/DDBJ databases">
        <title>Genome public.</title>
        <authorList>
            <person name="Liu C."/>
            <person name="Sun Q."/>
        </authorList>
    </citation>
    <scope>NUCLEOTIDE SEQUENCE</scope>
    <source>
        <strain evidence="5">BX5</strain>
    </source>
</reference>
<evidence type="ECO:0000313" key="6">
    <source>
        <dbReference type="Proteomes" id="UP000602260"/>
    </source>
</evidence>
<keyword evidence="1" id="KW-0378">Hydrolase</keyword>
<dbReference type="PIRSF" id="PIRSF007466">
    <property type="entry name" value="SpoIVA"/>
    <property type="match status" value="1"/>
</dbReference>
<dbReference type="InterPro" id="IPR014201">
    <property type="entry name" value="Spore_IV_A"/>
</dbReference>